<evidence type="ECO:0000313" key="9">
    <source>
        <dbReference type="EMBL" id="MQM04647.1"/>
    </source>
</evidence>
<evidence type="ECO:0000256" key="6">
    <source>
        <dbReference type="SAM" id="MobiDB-lite"/>
    </source>
</evidence>
<feature type="transmembrane region" description="Helical" evidence="7">
    <location>
        <begin position="7"/>
        <end position="29"/>
    </location>
</feature>
<dbReference type="InterPro" id="IPR042201">
    <property type="entry name" value="FH2_Formin_sf"/>
</dbReference>
<dbReference type="Proteomes" id="UP000652761">
    <property type="component" value="Unassembled WGS sequence"/>
</dbReference>
<comment type="similarity">
    <text evidence="3">Belongs to the formin-like family. Class-I subfamily.</text>
</comment>
<dbReference type="GO" id="GO:0045010">
    <property type="term" value="P:actin nucleation"/>
    <property type="evidence" value="ECO:0007669"/>
    <property type="project" value="InterPro"/>
</dbReference>
<dbReference type="OrthoDB" id="1668162at2759"/>
<protein>
    <recommendedName>
        <fullName evidence="4">Formin-like protein</fullName>
    </recommendedName>
</protein>
<keyword evidence="2" id="KW-0732">Signal</keyword>
<evidence type="ECO:0000256" key="4">
    <source>
        <dbReference type="RuleBase" id="RU361260"/>
    </source>
</evidence>
<dbReference type="InterPro" id="IPR015425">
    <property type="entry name" value="FH2_Formin"/>
</dbReference>
<proteinExistence type="inferred from homology"/>
<feature type="compositionally biased region" description="Pro residues" evidence="6">
    <location>
        <begin position="447"/>
        <end position="478"/>
    </location>
</feature>
<feature type="compositionally biased region" description="Polar residues" evidence="6">
    <location>
        <begin position="236"/>
        <end position="260"/>
    </location>
</feature>
<evidence type="ECO:0000256" key="1">
    <source>
        <dbReference type="ARBA" id="ARBA00004167"/>
    </source>
</evidence>
<dbReference type="EMBL" id="NMUH01003261">
    <property type="protein sequence ID" value="MQM04647.1"/>
    <property type="molecule type" value="Genomic_DNA"/>
</dbReference>
<feature type="compositionally biased region" description="Polar residues" evidence="6">
    <location>
        <begin position="272"/>
        <end position="281"/>
    </location>
</feature>
<dbReference type="InterPro" id="IPR027643">
    <property type="entry name" value="Formin-like_plant"/>
</dbReference>
<feature type="region of interest" description="Disordered" evidence="6">
    <location>
        <begin position="234"/>
        <end position="325"/>
    </location>
</feature>
<feature type="compositionally biased region" description="Pro residues" evidence="6">
    <location>
        <begin position="488"/>
        <end position="497"/>
    </location>
</feature>
<dbReference type="Pfam" id="PF02181">
    <property type="entry name" value="FH2"/>
    <property type="match status" value="1"/>
</dbReference>
<dbReference type="AlphaFoldDB" id="A0A843WB49"/>
<evidence type="ECO:0000256" key="7">
    <source>
        <dbReference type="SAM" id="Phobius"/>
    </source>
</evidence>
<evidence type="ECO:0000313" key="10">
    <source>
        <dbReference type="Proteomes" id="UP000652761"/>
    </source>
</evidence>
<dbReference type="PROSITE" id="PS51444">
    <property type="entry name" value="FH2"/>
    <property type="match status" value="1"/>
</dbReference>
<gene>
    <name evidence="9" type="ORF">Taro_037451</name>
</gene>
<evidence type="ECO:0000256" key="3">
    <source>
        <dbReference type="ARBA" id="ARBA00025793"/>
    </source>
</evidence>
<feature type="region of interest" description="Disordered" evidence="6">
    <location>
        <begin position="101"/>
        <end position="159"/>
    </location>
</feature>
<keyword evidence="10" id="KW-1185">Reference proteome</keyword>
<name>A0A843WB49_COLES</name>
<dbReference type="GO" id="GO:0016020">
    <property type="term" value="C:membrane"/>
    <property type="evidence" value="ECO:0007669"/>
    <property type="project" value="UniProtKB-SubCell"/>
</dbReference>
<dbReference type="SUPFAM" id="SSF101447">
    <property type="entry name" value="Formin homology 2 domain (FH2 domain)"/>
    <property type="match status" value="1"/>
</dbReference>
<dbReference type="Gene3D" id="1.20.58.2220">
    <property type="entry name" value="Formin, FH2 domain"/>
    <property type="match status" value="1"/>
</dbReference>
<keyword evidence="7" id="KW-1133">Transmembrane helix</keyword>
<feature type="region of interest" description="Disordered" evidence="6">
    <location>
        <begin position="364"/>
        <end position="514"/>
    </location>
</feature>
<dbReference type="GO" id="GO:0051015">
    <property type="term" value="F:actin filament binding"/>
    <property type="evidence" value="ECO:0007669"/>
    <property type="project" value="InterPro"/>
</dbReference>
<accession>A0A843WB49</accession>
<feature type="compositionally biased region" description="Low complexity" evidence="6">
    <location>
        <begin position="44"/>
        <end position="57"/>
    </location>
</feature>
<organism evidence="9 10">
    <name type="scientific">Colocasia esculenta</name>
    <name type="common">Wild taro</name>
    <name type="synonym">Arum esculentum</name>
    <dbReference type="NCBI Taxonomy" id="4460"/>
    <lineage>
        <taxon>Eukaryota</taxon>
        <taxon>Viridiplantae</taxon>
        <taxon>Streptophyta</taxon>
        <taxon>Embryophyta</taxon>
        <taxon>Tracheophyta</taxon>
        <taxon>Spermatophyta</taxon>
        <taxon>Magnoliopsida</taxon>
        <taxon>Liliopsida</taxon>
        <taxon>Araceae</taxon>
        <taxon>Aroideae</taxon>
        <taxon>Colocasieae</taxon>
        <taxon>Colocasia</taxon>
    </lineage>
</organism>
<evidence type="ECO:0000256" key="5">
    <source>
        <dbReference type="SAM" id="Coils"/>
    </source>
</evidence>
<dbReference type="PANTHER" id="PTHR23213">
    <property type="entry name" value="FORMIN-RELATED"/>
    <property type="match status" value="1"/>
</dbReference>
<comment type="caution">
    <text evidence="9">The sequence shown here is derived from an EMBL/GenBank/DDBJ whole genome shotgun (WGS) entry which is preliminary data.</text>
</comment>
<feature type="region of interest" description="Disordered" evidence="6">
    <location>
        <begin position="38"/>
        <end position="65"/>
    </location>
</feature>
<keyword evidence="7" id="KW-0812">Transmembrane</keyword>
<dbReference type="SMART" id="SM00498">
    <property type="entry name" value="FH2"/>
    <property type="match status" value="1"/>
</dbReference>
<feature type="transmembrane region" description="Helical" evidence="7">
    <location>
        <begin position="169"/>
        <end position="194"/>
    </location>
</feature>
<comment type="subcellular location">
    <subcellularLocation>
        <location evidence="1">Membrane</location>
        <topology evidence="1">Single-pass membrane protein</topology>
    </subcellularLocation>
</comment>
<sequence>MDSAPKYLHLVVFLTAISAAAAFLLLFFISQPVDGPVGSRTHKAGSSTGANAASSTGFLPDDGGGSHQVEVVSGEDNAGGSLRSRVVDSFRVLLGLKGGGSRPREGTLAGYGSAPAPAPAEAETAAPSPVRLPRLPARGYSHSPLPRPSRIPPVDDADLRKGGTSRAKALRIVAAAAVSAAATLAIVALTVALVRHRSRRGRASGGGAAAGEKMGFDPGAELFYLDTFAPGFPGQISGTEQSSGSVGGSTPSLSPASSPRETGGSEDHESFHSLSVCNSHPSPLRHSDASEVSDPAQSSEPPSAAFAPPFSLKPPSSPPRGLGFGRRVSFSPEVFLSQPPLRKVASAASSSSGVHGGGASCSSLFPSSSCRWSSRPVDSRLPSSSPCMESSGSATITPATEATPSSSSSASDTATGSSATAALKRHSDEPKQSAAIPSVGNGSGPSPLLPPTTPFLPSPPPPPPPVPPFLPPPPPSPPSFKKGGSPGHAPPPPPPRLLQPSSTPVGKDGSPLAKLKPLHWDKVRATPDRSMVWDKIRSSSFELDEEMIESLFGYNLQGSGRSEEARSKASSPCKHVLEPKRLQNFTILLKALNATSDQICGALLTGTGLCAQQLEALVKMVPTKEEEEKLLCFEGGVGELDPVERFVRDMLSIPLCFPRFEAMLYRETFEDEVAHLKKSFETLEEACKELRSTRLFLRLLEAVLKTGNRMNVGTTRGGARAFKLDALLKLADVKGTDGKTTLLHFVVQEIVRSEGAAAAAAAASTAGGKANPEEDDCRTMGLELVAGLSTELRHVKTTASVDLDALAGSVSNLSAGLRNLQHLLERHELDQADSARGDFVQSMRTFSSSAGRTICELEEEEARVFRLVREITEYYHGDVGKEEVNPLGIFVVVRDFLGTLDRVCKEVWSWKGHHSPTMAVPFK</sequence>
<evidence type="ECO:0000256" key="2">
    <source>
        <dbReference type="ARBA" id="ARBA00022729"/>
    </source>
</evidence>
<keyword evidence="5" id="KW-0175">Coiled coil</keyword>
<feature type="compositionally biased region" description="Low complexity" evidence="6">
    <location>
        <begin position="364"/>
        <end position="422"/>
    </location>
</feature>
<feature type="compositionally biased region" description="Low complexity" evidence="6">
    <location>
        <begin position="293"/>
        <end position="310"/>
    </location>
</feature>
<dbReference type="PANTHER" id="PTHR23213:SF177">
    <property type="entry name" value="FORMIN-LIKE PROTEIN 11"/>
    <property type="match status" value="1"/>
</dbReference>
<keyword evidence="7" id="KW-0472">Membrane</keyword>
<feature type="domain" description="FH2" evidence="8">
    <location>
        <begin position="505"/>
        <end position="923"/>
    </location>
</feature>
<evidence type="ECO:0000259" key="8">
    <source>
        <dbReference type="PROSITE" id="PS51444"/>
    </source>
</evidence>
<feature type="coiled-coil region" evidence="5">
    <location>
        <begin position="666"/>
        <end position="693"/>
    </location>
</feature>
<reference evidence="9" key="1">
    <citation type="submission" date="2017-07" db="EMBL/GenBank/DDBJ databases">
        <title>Taro Niue Genome Assembly and Annotation.</title>
        <authorList>
            <person name="Atibalentja N."/>
            <person name="Keating K."/>
            <person name="Fields C.J."/>
        </authorList>
    </citation>
    <scope>NUCLEOTIDE SEQUENCE</scope>
    <source>
        <strain evidence="9">Niue_2</strain>
        <tissue evidence="9">Leaf</tissue>
    </source>
</reference>
<feature type="compositionally biased region" description="Low complexity" evidence="6">
    <location>
        <begin position="437"/>
        <end position="446"/>
    </location>
</feature>
<feature type="compositionally biased region" description="Low complexity" evidence="6">
    <location>
        <begin position="113"/>
        <end position="129"/>
    </location>
</feature>